<organism evidence="14">
    <name type="scientific">hydrothermal vent metagenome</name>
    <dbReference type="NCBI Taxonomy" id="652676"/>
    <lineage>
        <taxon>unclassified sequences</taxon>
        <taxon>metagenomes</taxon>
        <taxon>ecological metagenomes</taxon>
    </lineage>
</organism>
<evidence type="ECO:0000256" key="3">
    <source>
        <dbReference type="ARBA" id="ARBA00012140"/>
    </source>
</evidence>
<keyword evidence="5" id="KW-0698">rRNA processing</keyword>
<proteinExistence type="predicted"/>
<evidence type="ECO:0000256" key="1">
    <source>
        <dbReference type="ARBA" id="ARBA00002724"/>
    </source>
</evidence>
<evidence type="ECO:0000256" key="10">
    <source>
        <dbReference type="ARBA" id="ARBA00030399"/>
    </source>
</evidence>
<comment type="catalytic activity">
    <reaction evidence="12">
        <text>cytidine(967) in 16S rRNA + S-adenosyl-L-methionine = 5-methylcytidine(967) in 16S rRNA + S-adenosyl-L-homocysteine + H(+)</text>
        <dbReference type="Rhea" id="RHEA:42748"/>
        <dbReference type="Rhea" id="RHEA-COMP:10219"/>
        <dbReference type="Rhea" id="RHEA-COMP:10220"/>
        <dbReference type="ChEBI" id="CHEBI:15378"/>
        <dbReference type="ChEBI" id="CHEBI:57856"/>
        <dbReference type="ChEBI" id="CHEBI:59789"/>
        <dbReference type="ChEBI" id="CHEBI:74483"/>
        <dbReference type="ChEBI" id="CHEBI:82748"/>
        <dbReference type="EC" id="2.1.1.176"/>
    </reaction>
</comment>
<dbReference type="Gene3D" id="3.40.50.150">
    <property type="entry name" value="Vaccinia Virus protein VP39"/>
    <property type="match status" value="1"/>
</dbReference>
<dbReference type="InterPro" id="IPR023267">
    <property type="entry name" value="RCMT"/>
</dbReference>
<dbReference type="EMBL" id="UOFX01000011">
    <property type="protein sequence ID" value="VAX06261.1"/>
    <property type="molecule type" value="Genomic_DNA"/>
</dbReference>
<dbReference type="GO" id="GO:0070475">
    <property type="term" value="P:rRNA base methylation"/>
    <property type="evidence" value="ECO:0007669"/>
    <property type="project" value="TreeGrafter"/>
</dbReference>
<evidence type="ECO:0000256" key="2">
    <source>
        <dbReference type="ARBA" id="ARBA00004496"/>
    </source>
</evidence>
<dbReference type="GO" id="GO:0006355">
    <property type="term" value="P:regulation of DNA-templated transcription"/>
    <property type="evidence" value="ECO:0007669"/>
    <property type="project" value="InterPro"/>
</dbReference>
<keyword evidence="9" id="KW-0694">RNA-binding</keyword>
<dbReference type="AlphaFoldDB" id="A0A3B1AWX3"/>
<evidence type="ECO:0000256" key="9">
    <source>
        <dbReference type="ARBA" id="ARBA00022884"/>
    </source>
</evidence>
<dbReference type="GO" id="GO:0009383">
    <property type="term" value="F:rRNA (cytosine-C5-)-methyltransferase activity"/>
    <property type="evidence" value="ECO:0007669"/>
    <property type="project" value="TreeGrafter"/>
</dbReference>
<dbReference type="Pfam" id="PF22458">
    <property type="entry name" value="RsmF-B_ferredox"/>
    <property type="match status" value="1"/>
</dbReference>
<evidence type="ECO:0000259" key="13">
    <source>
        <dbReference type="PROSITE" id="PS51686"/>
    </source>
</evidence>
<accession>A0A3B1AWX3</accession>
<name>A0A3B1AWX3_9ZZZZ</name>
<dbReference type="PROSITE" id="PS51686">
    <property type="entry name" value="SAM_MT_RSMB_NOP"/>
    <property type="match status" value="1"/>
</dbReference>
<dbReference type="FunFam" id="3.40.50.150:FF:000022">
    <property type="entry name" value="Ribosomal RNA small subunit methyltransferase B"/>
    <property type="match status" value="1"/>
</dbReference>
<keyword evidence="7 14" id="KW-0808">Transferase</keyword>
<dbReference type="InterPro" id="IPR049560">
    <property type="entry name" value="MeTrfase_RsmB-F_NOP2_cat"/>
</dbReference>
<dbReference type="SUPFAM" id="SSF48013">
    <property type="entry name" value="NusB-like"/>
    <property type="match status" value="1"/>
</dbReference>
<reference evidence="14" key="1">
    <citation type="submission" date="2018-06" db="EMBL/GenBank/DDBJ databases">
        <authorList>
            <person name="Zhirakovskaya E."/>
        </authorList>
    </citation>
    <scope>NUCLEOTIDE SEQUENCE</scope>
</reference>
<evidence type="ECO:0000256" key="6">
    <source>
        <dbReference type="ARBA" id="ARBA00022603"/>
    </source>
</evidence>
<comment type="function">
    <text evidence="1">Specifically methylates the cytosine at position 967 (m5C967) of 16S rRNA.</text>
</comment>
<evidence type="ECO:0000256" key="4">
    <source>
        <dbReference type="ARBA" id="ARBA00022490"/>
    </source>
</evidence>
<dbReference type="EC" id="2.1.1.176" evidence="3"/>
<dbReference type="PRINTS" id="PR02008">
    <property type="entry name" value="RCMTFAMILY"/>
</dbReference>
<dbReference type="InterPro" id="IPR054728">
    <property type="entry name" value="RsmB-like_ferredoxin"/>
</dbReference>
<dbReference type="InterPro" id="IPR006027">
    <property type="entry name" value="NusB_RsmB_TIM44"/>
</dbReference>
<gene>
    <name evidence="14" type="ORF">MNBD_GAMMA26-997</name>
</gene>
<keyword evidence="4" id="KW-0963">Cytoplasm</keyword>
<evidence type="ECO:0000256" key="12">
    <source>
        <dbReference type="ARBA" id="ARBA00047283"/>
    </source>
</evidence>
<dbReference type="SUPFAM" id="SSF53335">
    <property type="entry name" value="S-adenosyl-L-methionine-dependent methyltransferases"/>
    <property type="match status" value="1"/>
</dbReference>
<dbReference type="Pfam" id="PF01029">
    <property type="entry name" value="NusB"/>
    <property type="match status" value="1"/>
</dbReference>
<feature type="domain" description="SAM-dependent MTase RsmB/NOP-type" evidence="13">
    <location>
        <begin position="174"/>
        <end position="444"/>
    </location>
</feature>
<dbReference type="GO" id="GO:0005829">
    <property type="term" value="C:cytosol"/>
    <property type="evidence" value="ECO:0007669"/>
    <property type="project" value="TreeGrafter"/>
</dbReference>
<evidence type="ECO:0000256" key="7">
    <source>
        <dbReference type="ARBA" id="ARBA00022679"/>
    </source>
</evidence>
<dbReference type="GO" id="GO:0003723">
    <property type="term" value="F:RNA binding"/>
    <property type="evidence" value="ECO:0007669"/>
    <property type="project" value="UniProtKB-KW"/>
</dbReference>
<dbReference type="Pfam" id="PF01189">
    <property type="entry name" value="Methyltr_RsmB-F"/>
    <property type="match status" value="1"/>
</dbReference>
<comment type="subcellular location">
    <subcellularLocation>
        <location evidence="2">Cytoplasm</location>
    </subcellularLocation>
</comment>
<dbReference type="CDD" id="cd02440">
    <property type="entry name" value="AdoMet_MTases"/>
    <property type="match status" value="1"/>
</dbReference>
<sequence length="445" mass="49350">MHTALREKCLAKRYASSRAIAADIICQVAGGRSLSDELSRRLDKAQPDQRPLIQELCYGVMRWHPRLVALIRLLLQRPLKSKDGDVHALILLGCYQLLYMRVADHAAVTETVEATRALGKPWAAGLVNGVLRRLQREQKKLLQILEQDPVAHNACPAWLLDALQTAWPRHWQDIIETTNARPPMSLRVNLLQVDRADYIQQLADRGIASAAIQHVPSGLVLERPIDVSELPGFSMGAVSVQDGGAQLAVDLLDLHPEQQVLDACAAPGGKSCHILETEPELASLTAIDVDAGRLDRVRENLQRLRLRAEVAVGDASAPDGAWVQHSYDRILLDVPCSATGVIRRHPDIKLLRRPEDIPVLMMLQSSILDAIWPLLAPGGMLLYCTCSILPEENEKQVEGFLQRQGDAAERPLDSEWGHVRSCGRQILPGEQTMDGFYYARLDKSS</sequence>
<dbReference type="InterPro" id="IPR001678">
    <property type="entry name" value="MeTrfase_RsmB-F_NOP2_dom"/>
</dbReference>
<keyword evidence="8" id="KW-0949">S-adenosyl-L-methionine</keyword>
<dbReference type="NCBIfam" id="TIGR00563">
    <property type="entry name" value="rsmB"/>
    <property type="match status" value="1"/>
</dbReference>
<dbReference type="NCBIfam" id="NF008149">
    <property type="entry name" value="PRK10901.1"/>
    <property type="match status" value="1"/>
</dbReference>
<dbReference type="InterPro" id="IPR029063">
    <property type="entry name" value="SAM-dependent_MTases_sf"/>
</dbReference>
<dbReference type="Gene3D" id="1.10.940.10">
    <property type="entry name" value="NusB-like"/>
    <property type="match status" value="1"/>
</dbReference>
<evidence type="ECO:0000313" key="14">
    <source>
        <dbReference type="EMBL" id="VAX06261.1"/>
    </source>
</evidence>
<dbReference type="Gene3D" id="1.10.287.730">
    <property type="entry name" value="Helix hairpin bin"/>
    <property type="match status" value="1"/>
</dbReference>
<dbReference type="Gene3D" id="3.30.70.1170">
    <property type="entry name" value="Sun protein, domain 3"/>
    <property type="match status" value="1"/>
</dbReference>
<dbReference type="PANTHER" id="PTHR22807:SF61">
    <property type="entry name" value="NOL1_NOP2_SUN FAMILY PROTEIN _ ANTITERMINATION NUSB DOMAIN-CONTAINING PROTEIN"/>
    <property type="match status" value="1"/>
</dbReference>
<evidence type="ECO:0000256" key="8">
    <source>
        <dbReference type="ARBA" id="ARBA00022691"/>
    </source>
</evidence>
<dbReference type="InterPro" id="IPR035926">
    <property type="entry name" value="NusB-like_sf"/>
</dbReference>
<evidence type="ECO:0000256" key="5">
    <source>
        <dbReference type="ARBA" id="ARBA00022552"/>
    </source>
</evidence>
<dbReference type="InterPro" id="IPR004573">
    <property type="entry name" value="rRNA_ssu_MeTfrase_B"/>
</dbReference>
<keyword evidence="6 14" id="KW-0489">Methyltransferase</keyword>
<protein>
    <recommendedName>
        <fullName evidence="3">16S rRNA (cytosine(967)-C(5))-methyltransferase</fullName>
        <ecNumber evidence="3">2.1.1.176</ecNumber>
    </recommendedName>
    <alternativeName>
        <fullName evidence="10">16S rRNA m5C967 methyltransferase</fullName>
    </alternativeName>
    <alternativeName>
        <fullName evidence="11">rRNA (cytosine-C(5)-)-methyltransferase RsmB</fullName>
    </alternativeName>
</protein>
<evidence type="ECO:0000256" key="11">
    <source>
        <dbReference type="ARBA" id="ARBA00031088"/>
    </source>
</evidence>
<dbReference type="PANTHER" id="PTHR22807">
    <property type="entry name" value="NOP2 YEAST -RELATED NOL1/NOP2/FMU SUN DOMAIN-CONTAINING"/>
    <property type="match status" value="1"/>
</dbReference>